<dbReference type="OrthoDB" id="426133at2759"/>
<dbReference type="PANTHER" id="PTHR37834:SF2">
    <property type="entry name" value="ESTERASE, SGNH HYDROLASE-TYPE"/>
    <property type="match status" value="1"/>
</dbReference>
<dbReference type="EMBL" id="MU253840">
    <property type="protein sequence ID" value="KAG9245573.1"/>
    <property type="molecule type" value="Genomic_DNA"/>
</dbReference>
<dbReference type="PANTHER" id="PTHR37834">
    <property type="entry name" value="GDSL-LIKE LIPASE/ACYLHYDROLASE DOMAIN PROTEIN (AFU_ORTHOLOGUE AFUA_2G00620)"/>
    <property type="match status" value="1"/>
</dbReference>
<keyword evidence="2" id="KW-1185">Reference proteome</keyword>
<dbReference type="AlphaFoldDB" id="A0A9P7Z4T2"/>
<accession>A0A9P7Z4T2</accession>
<comment type="caution">
    <text evidence="1">The sequence shown here is derived from an EMBL/GenBank/DDBJ whole genome shotgun (WGS) entry which is preliminary data.</text>
</comment>
<protein>
    <submittedName>
        <fullName evidence="1">Uncharacterized protein</fullName>
    </submittedName>
</protein>
<sequence length="250" mass="28214">MDYLDTLIDSSAYQWKSYGPDTSKLSYKGRWGSICISLKFGFAGEYVAIIFGPYTIETTLISYRIDGQDWQFTNVTTNASHLMVNPSTMGVNITAPSSPPQLQAFYKIIGNSLVSGIYPTLEGLSTFGYSWWHTSDTSCKATQIYGDKPEKWDFFKQESAGVVTDWPEAQTILVSLWNRVDADGSTYEQGGAFFSDICSIYQFSRRPNASNNSFYNPTTKNTYERHKSSQPFVHYFNATGILQNYDVESQ</sequence>
<dbReference type="InterPro" id="IPR052762">
    <property type="entry name" value="PCW_deacetylase/CE"/>
</dbReference>
<proteinExistence type="predicted"/>
<organism evidence="1 2">
    <name type="scientific">Calycina marina</name>
    <dbReference type="NCBI Taxonomy" id="1763456"/>
    <lineage>
        <taxon>Eukaryota</taxon>
        <taxon>Fungi</taxon>
        <taxon>Dikarya</taxon>
        <taxon>Ascomycota</taxon>
        <taxon>Pezizomycotina</taxon>
        <taxon>Leotiomycetes</taxon>
        <taxon>Helotiales</taxon>
        <taxon>Pezizellaceae</taxon>
        <taxon>Calycina</taxon>
    </lineage>
</organism>
<reference evidence="1" key="1">
    <citation type="journal article" date="2021" name="IMA Fungus">
        <title>Genomic characterization of three marine fungi, including Emericellopsis atlantica sp. nov. with signatures of a generalist lifestyle and marine biomass degradation.</title>
        <authorList>
            <person name="Hagestad O.C."/>
            <person name="Hou L."/>
            <person name="Andersen J.H."/>
            <person name="Hansen E.H."/>
            <person name="Altermark B."/>
            <person name="Li C."/>
            <person name="Kuhnert E."/>
            <person name="Cox R.J."/>
            <person name="Crous P.W."/>
            <person name="Spatafora J.W."/>
            <person name="Lail K."/>
            <person name="Amirebrahimi M."/>
            <person name="Lipzen A."/>
            <person name="Pangilinan J."/>
            <person name="Andreopoulos W."/>
            <person name="Hayes R.D."/>
            <person name="Ng V."/>
            <person name="Grigoriev I.V."/>
            <person name="Jackson S.A."/>
            <person name="Sutton T.D.S."/>
            <person name="Dobson A.D.W."/>
            <person name="Rama T."/>
        </authorList>
    </citation>
    <scope>NUCLEOTIDE SEQUENCE</scope>
    <source>
        <strain evidence="1">TRa3180A</strain>
    </source>
</reference>
<evidence type="ECO:0000313" key="1">
    <source>
        <dbReference type="EMBL" id="KAG9245573.1"/>
    </source>
</evidence>
<evidence type="ECO:0000313" key="2">
    <source>
        <dbReference type="Proteomes" id="UP000887226"/>
    </source>
</evidence>
<gene>
    <name evidence="1" type="ORF">BJ878DRAFT_547650</name>
</gene>
<dbReference type="Proteomes" id="UP000887226">
    <property type="component" value="Unassembled WGS sequence"/>
</dbReference>
<name>A0A9P7Z4T2_9HELO</name>